<protein>
    <submittedName>
        <fullName evidence="2">Beta-lactamase</fullName>
    </submittedName>
</protein>
<name>A0A059FHS7_9PROT</name>
<dbReference type="Pfam" id="PF00144">
    <property type="entry name" value="Beta-lactamase"/>
    <property type="match status" value="1"/>
</dbReference>
<accession>A0A059FHS7</accession>
<gene>
    <name evidence="2" type="ORF">HJA_03031</name>
</gene>
<evidence type="ECO:0000259" key="1">
    <source>
        <dbReference type="Pfam" id="PF00144"/>
    </source>
</evidence>
<dbReference type="SUPFAM" id="SSF56601">
    <property type="entry name" value="beta-lactamase/transpeptidase-like"/>
    <property type="match status" value="1"/>
</dbReference>
<dbReference type="InterPro" id="IPR050491">
    <property type="entry name" value="AmpC-like"/>
</dbReference>
<dbReference type="eggNOG" id="COG1680">
    <property type="taxonomic scope" value="Bacteria"/>
</dbReference>
<feature type="domain" description="Beta-lactamase-related" evidence="1">
    <location>
        <begin position="35"/>
        <end position="375"/>
    </location>
</feature>
<organism evidence="2 3">
    <name type="scientific">Hyphomonas jannaschiana VP2</name>
    <dbReference type="NCBI Taxonomy" id="1280952"/>
    <lineage>
        <taxon>Bacteria</taxon>
        <taxon>Pseudomonadati</taxon>
        <taxon>Pseudomonadota</taxon>
        <taxon>Alphaproteobacteria</taxon>
        <taxon>Hyphomonadales</taxon>
        <taxon>Hyphomonadaceae</taxon>
        <taxon>Hyphomonas</taxon>
    </lineage>
</organism>
<dbReference type="RefSeq" id="WP_051597297.1">
    <property type="nucleotide sequence ID" value="NZ_ARYJ01000002.1"/>
</dbReference>
<dbReference type="PATRIC" id="fig|1280952.3.peg.608"/>
<keyword evidence="3" id="KW-1185">Reference proteome</keyword>
<dbReference type="STRING" id="1280952.HJA_03031"/>
<dbReference type="OrthoDB" id="119951at2"/>
<dbReference type="InterPro" id="IPR001466">
    <property type="entry name" value="Beta-lactam-related"/>
</dbReference>
<dbReference type="EMBL" id="ARYJ01000002">
    <property type="protein sequence ID" value="KCZ90167.1"/>
    <property type="molecule type" value="Genomic_DNA"/>
</dbReference>
<reference evidence="2 3" key="1">
    <citation type="journal article" date="2014" name="Antonie Van Leeuwenhoek">
        <title>Hyphomonas beringensis sp. nov. and Hyphomonas chukchiensis sp. nov., isolated from surface seawater of the Bering Sea and Chukchi Sea.</title>
        <authorList>
            <person name="Li C."/>
            <person name="Lai Q."/>
            <person name="Li G."/>
            <person name="Dong C."/>
            <person name="Wang J."/>
            <person name="Liao Y."/>
            <person name="Shao Z."/>
        </authorList>
    </citation>
    <scope>NUCLEOTIDE SEQUENCE [LARGE SCALE GENOMIC DNA]</scope>
    <source>
        <strain evidence="2 3">VP2</strain>
    </source>
</reference>
<dbReference type="PROSITE" id="PS51257">
    <property type="entry name" value="PROKAR_LIPOPROTEIN"/>
    <property type="match status" value="1"/>
</dbReference>
<dbReference type="AlphaFoldDB" id="A0A059FHS7"/>
<sequence>MDRRLFITLGLSALGACGRGGKPDVSDGPSPAEMIDSIVANGFAPAAGLVVRKGGKTIFSHGAGIANGGRAFRTDTKMRVASVSKLAVALTAHRLAERGELDLDAPLSTWFGDALRHPDYPDVEIPLRHLMSHTSGLKDPEVYWQAAPGKIEDLFTPDMWLPSPPGGYFTYCNFGWGILATVLERQVGERFDLLADRITLGPLGVTAGFNWSGVPEAERRAGATLSQKIGDEWVAQADAPDVLEGSGPAVLKAPGFDLEDYAVGTNGTLFSPQGGLRASLEELCPLVRTVAAHPVAASPAWVYDPAAENGDTDDGYFSAYGEGPQIHPASDSPVPGMKLIGHHGEAYGLYSGAWHAPDLDAEIAYAITGSGQDFPRSELHRTVNTWFEPAVWAAGQVLTR</sequence>
<evidence type="ECO:0000313" key="2">
    <source>
        <dbReference type="EMBL" id="KCZ90167.1"/>
    </source>
</evidence>
<dbReference type="PANTHER" id="PTHR46825:SF10">
    <property type="entry name" value="BETA-LACTAMASE-RELATED DOMAIN-CONTAINING PROTEIN"/>
    <property type="match status" value="1"/>
</dbReference>
<evidence type="ECO:0000313" key="3">
    <source>
        <dbReference type="Proteomes" id="UP000024816"/>
    </source>
</evidence>
<dbReference type="Gene3D" id="3.40.710.10">
    <property type="entry name" value="DD-peptidase/beta-lactamase superfamily"/>
    <property type="match status" value="1"/>
</dbReference>
<comment type="caution">
    <text evidence="2">The sequence shown here is derived from an EMBL/GenBank/DDBJ whole genome shotgun (WGS) entry which is preliminary data.</text>
</comment>
<dbReference type="Proteomes" id="UP000024816">
    <property type="component" value="Unassembled WGS sequence"/>
</dbReference>
<dbReference type="PANTHER" id="PTHR46825">
    <property type="entry name" value="D-ALANYL-D-ALANINE-CARBOXYPEPTIDASE/ENDOPEPTIDASE AMPH"/>
    <property type="match status" value="1"/>
</dbReference>
<proteinExistence type="predicted"/>
<dbReference type="InterPro" id="IPR012338">
    <property type="entry name" value="Beta-lactam/transpept-like"/>
</dbReference>